<comment type="similarity">
    <text evidence="1 3">Belongs to the Nudix hydrolase family.</text>
</comment>
<dbReference type="InterPro" id="IPR000086">
    <property type="entry name" value="NUDIX_hydrolase_dom"/>
</dbReference>
<gene>
    <name evidence="5" type="ORF">H9637_04915</name>
</gene>
<evidence type="ECO:0000313" key="6">
    <source>
        <dbReference type="Proteomes" id="UP000627166"/>
    </source>
</evidence>
<evidence type="ECO:0000256" key="3">
    <source>
        <dbReference type="RuleBase" id="RU003476"/>
    </source>
</evidence>
<keyword evidence="6" id="KW-1185">Reference proteome</keyword>
<dbReference type="InterPro" id="IPR020084">
    <property type="entry name" value="NUDIX_hydrolase_CS"/>
</dbReference>
<dbReference type="PRINTS" id="PR00502">
    <property type="entry name" value="NUDIXFAMILY"/>
</dbReference>
<dbReference type="EMBL" id="JACSQB010000037">
    <property type="protein sequence ID" value="MBD8046387.1"/>
    <property type="molecule type" value="Genomic_DNA"/>
</dbReference>
<evidence type="ECO:0000259" key="4">
    <source>
        <dbReference type="PROSITE" id="PS51462"/>
    </source>
</evidence>
<dbReference type="PROSITE" id="PS51462">
    <property type="entry name" value="NUDIX"/>
    <property type="match status" value="1"/>
</dbReference>
<dbReference type="SUPFAM" id="SSF55811">
    <property type="entry name" value="Nudix"/>
    <property type="match status" value="1"/>
</dbReference>
<reference evidence="5 6" key="1">
    <citation type="submission" date="2020-08" db="EMBL/GenBank/DDBJ databases">
        <title>A Genomic Blueprint of the Chicken Gut Microbiome.</title>
        <authorList>
            <person name="Gilroy R."/>
            <person name="Ravi A."/>
            <person name="Getino M."/>
            <person name="Pursley I."/>
            <person name="Horton D.L."/>
            <person name="Alikhan N.-F."/>
            <person name="Baker D."/>
            <person name="Gharbi K."/>
            <person name="Hall N."/>
            <person name="Watson M."/>
            <person name="Adriaenssens E.M."/>
            <person name="Foster-Nyarko E."/>
            <person name="Jarju S."/>
            <person name="Secka A."/>
            <person name="Antonio M."/>
            <person name="Oren A."/>
            <person name="Chaudhuri R."/>
            <person name="La Ragione R.M."/>
            <person name="Hildebrand F."/>
            <person name="Pallen M.J."/>
        </authorList>
    </citation>
    <scope>NUCLEOTIDE SEQUENCE [LARGE SCALE GENOMIC DNA]</scope>
    <source>
        <strain evidence="5 6">N37</strain>
    </source>
</reference>
<name>A0ABR8YQ68_9CLOT</name>
<dbReference type="PANTHER" id="PTHR43736">
    <property type="entry name" value="ADP-RIBOSE PYROPHOSPHATASE"/>
    <property type="match status" value="1"/>
</dbReference>
<sequence>MIKVNFYDLNTVEDCELKFAVIMAKFKENWIYVKHNDRSTWEIPGGHREKNETINDAALRELFEETGATKFTLKPICIYSVERDKTENYTESFGELFYAEIKEIEKLPQFEIKEINLFKEIPTELTYPLIQPFLHNKVVEFMLHR</sequence>
<dbReference type="PANTHER" id="PTHR43736:SF1">
    <property type="entry name" value="DIHYDRONEOPTERIN TRIPHOSPHATE DIPHOSPHATASE"/>
    <property type="match status" value="1"/>
</dbReference>
<dbReference type="InterPro" id="IPR020476">
    <property type="entry name" value="Nudix_hydrolase"/>
</dbReference>
<dbReference type="InterPro" id="IPR015797">
    <property type="entry name" value="NUDIX_hydrolase-like_dom_sf"/>
</dbReference>
<evidence type="ECO:0000313" key="5">
    <source>
        <dbReference type="EMBL" id="MBD8046387.1"/>
    </source>
</evidence>
<comment type="caution">
    <text evidence="5">The sequence shown here is derived from an EMBL/GenBank/DDBJ whole genome shotgun (WGS) entry which is preliminary data.</text>
</comment>
<dbReference type="RefSeq" id="WP_191739359.1">
    <property type="nucleotide sequence ID" value="NZ_JACSQB010000037.1"/>
</dbReference>
<evidence type="ECO:0000256" key="2">
    <source>
        <dbReference type="ARBA" id="ARBA00022801"/>
    </source>
</evidence>
<dbReference type="InterPro" id="IPR014078">
    <property type="entry name" value="Nudix_YtkD"/>
</dbReference>
<dbReference type="Pfam" id="PF00293">
    <property type="entry name" value="NUDIX"/>
    <property type="match status" value="1"/>
</dbReference>
<dbReference type="PROSITE" id="PS00893">
    <property type="entry name" value="NUDIX_BOX"/>
    <property type="match status" value="1"/>
</dbReference>
<evidence type="ECO:0000256" key="1">
    <source>
        <dbReference type="ARBA" id="ARBA00005582"/>
    </source>
</evidence>
<dbReference type="CDD" id="cd04665">
    <property type="entry name" value="NUDIX_RppH"/>
    <property type="match status" value="1"/>
</dbReference>
<accession>A0ABR8YQ68</accession>
<keyword evidence="2 3" id="KW-0378">Hydrolase</keyword>
<protein>
    <submittedName>
        <fullName evidence="5">NUDIX domain-containing protein</fullName>
    </submittedName>
</protein>
<dbReference type="Gene3D" id="3.90.79.10">
    <property type="entry name" value="Nucleoside Triphosphate Pyrophosphohydrolase"/>
    <property type="match status" value="1"/>
</dbReference>
<dbReference type="Proteomes" id="UP000627166">
    <property type="component" value="Unassembled WGS sequence"/>
</dbReference>
<proteinExistence type="inferred from homology"/>
<feature type="domain" description="Nudix hydrolase" evidence="4">
    <location>
        <begin position="1"/>
        <end position="143"/>
    </location>
</feature>
<organism evidence="5 6">
    <name type="scientific">Clostridium faecium</name>
    <dbReference type="NCBI Taxonomy" id="2762223"/>
    <lineage>
        <taxon>Bacteria</taxon>
        <taxon>Bacillati</taxon>
        <taxon>Bacillota</taxon>
        <taxon>Clostridia</taxon>
        <taxon>Eubacteriales</taxon>
        <taxon>Clostridiaceae</taxon>
        <taxon>Clostridium</taxon>
    </lineage>
</organism>